<dbReference type="InterPro" id="IPR001841">
    <property type="entry name" value="Znf_RING"/>
</dbReference>
<evidence type="ECO:0000256" key="7">
    <source>
        <dbReference type="ARBA" id="ARBA00023136"/>
    </source>
</evidence>
<evidence type="ECO:0000256" key="10">
    <source>
        <dbReference type="SAM" id="Phobius"/>
    </source>
</evidence>
<proteinExistence type="predicted"/>
<evidence type="ECO:0000313" key="12">
    <source>
        <dbReference type="EMBL" id="KAF0916580.1"/>
    </source>
</evidence>
<organism evidence="12 13">
    <name type="scientific">Oryza meyeriana var. granulata</name>
    <dbReference type="NCBI Taxonomy" id="110450"/>
    <lineage>
        <taxon>Eukaryota</taxon>
        <taxon>Viridiplantae</taxon>
        <taxon>Streptophyta</taxon>
        <taxon>Embryophyta</taxon>
        <taxon>Tracheophyta</taxon>
        <taxon>Spermatophyta</taxon>
        <taxon>Magnoliopsida</taxon>
        <taxon>Liliopsida</taxon>
        <taxon>Poales</taxon>
        <taxon>Poaceae</taxon>
        <taxon>BOP clade</taxon>
        <taxon>Oryzoideae</taxon>
        <taxon>Oryzeae</taxon>
        <taxon>Oryzinae</taxon>
        <taxon>Oryza</taxon>
        <taxon>Oryza meyeriana</taxon>
    </lineage>
</organism>
<evidence type="ECO:0000313" key="13">
    <source>
        <dbReference type="Proteomes" id="UP000479710"/>
    </source>
</evidence>
<comment type="caution">
    <text evidence="12">The sequence shown here is derived from an EMBL/GenBank/DDBJ whole genome shotgun (WGS) entry which is preliminary data.</text>
</comment>
<evidence type="ECO:0000256" key="3">
    <source>
        <dbReference type="ARBA" id="ARBA00022723"/>
    </source>
</evidence>
<dbReference type="InterPro" id="IPR013083">
    <property type="entry name" value="Znf_RING/FYVE/PHD"/>
</dbReference>
<dbReference type="Proteomes" id="UP000479710">
    <property type="component" value="Unassembled WGS sequence"/>
</dbReference>
<feature type="region of interest" description="Disordered" evidence="9">
    <location>
        <begin position="140"/>
        <end position="171"/>
    </location>
</feature>
<dbReference type="PANTHER" id="PTHR46539">
    <property type="entry name" value="E3 UBIQUITIN-PROTEIN LIGASE ATL42"/>
    <property type="match status" value="1"/>
</dbReference>
<evidence type="ECO:0000256" key="2">
    <source>
        <dbReference type="ARBA" id="ARBA00022692"/>
    </source>
</evidence>
<dbReference type="PROSITE" id="PS50089">
    <property type="entry name" value="ZF_RING_2"/>
    <property type="match status" value="1"/>
</dbReference>
<evidence type="ECO:0000256" key="9">
    <source>
        <dbReference type="SAM" id="MobiDB-lite"/>
    </source>
</evidence>
<accession>A0A6G1DVN1</accession>
<name>A0A6G1DVN1_9ORYZ</name>
<dbReference type="OrthoDB" id="9984778at2759"/>
<dbReference type="EMBL" id="SPHZ02000005">
    <property type="protein sequence ID" value="KAF0916580.1"/>
    <property type="molecule type" value="Genomic_DNA"/>
</dbReference>
<keyword evidence="13" id="KW-1185">Reference proteome</keyword>
<gene>
    <name evidence="12" type="ORF">E2562_007655</name>
</gene>
<keyword evidence="4 8" id="KW-0863">Zinc-finger</keyword>
<dbReference type="Pfam" id="PF13639">
    <property type="entry name" value="zf-RING_2"/>
    <property type="match status" value="1"/>
</dbReference>
<evidence type="ECO:0000256" key="1">
    <source>
        <dbReference type="ARBA" id="ARBA00004370"/>
    </source>
</evidence>
<keyword evidence="6 10" id="KW-1133">Transmembrane helix</keyword>
<dbReference type="SMART" id="SM00184">
    <property type="entry name" value="RING"/>
    <property type="match status" value="1"/>
</dbReference>
<evidence type="ECO:0000256" key="4">
    <source>
        <dbReference type="ARBA" id="ARBA00022771"/>
    </source>
</evidence>
<keyword evidence="2 10" id="KW-0812">Transmembrane</keyword>
<evidence type="ECO:0000259" key="11">
    <source>
        <dbReference type="PROSITE" id="PS50089"/>
    </source>
</evidence>
<reference evidence="12 13" key="1">
    <citation type="submission" date="2019-11" db="EMBL/GenBank/DDBJ databases">
        <title>Whole genome sequence of Oryza granulata.</title>
        <authorList>
            <person name="Li W."/>
        </authorList>
    </citation>
    <scope>NUCLEOTIDE SEQUENCE [LARGE SCALE GENOMIC DNA]</scope>
    <source>
        <strain evidence="13">cv. Menghai</strain>
        <tissue evidence="12">Leaf</tissue>
    </source>
</reference>
<feature type="domain" description="RING-type" evidence="11">
    <location>
        <begin position="81"/>
        <end position="132"/>
    </location>
</feature>
<comment type="subcellular location">
    <subcellularLocation>
        <location evidence="1">Membrane</location>
    </subcellularLocation>
</comment>
<dbReference type="GO" id="GO:0008270">
    <property type="term" value="F:zinc ion binding"/>
    <property type="evidence" value="ECO:0007669"/>
    <property type="project" value="UniProtKB-KW"/>
</dbReference>
<evidence type="ECO:0000256" key="5">
    <source>
        <dbReference type="ARBA" id="ARBA00022833"/>
    </source>
</evidence>
<dbReference type="AlphaFoldDB" id="A0A6G1DVN1"/>
<protein>
    <recommendedName>
        <fullName evidence="11">RING-type domain-containing protein</fullName>
    </recommendedName>
</protein>
<evidence type="ECO:0000256" key="8">
    <source>
        <dbReference type="PROSITE-ProRule" id="PRU00175"/>
    </source>
</evidence>
<feature type="transmembrane region" description="Helical" evidence="10">
    <location>
        <begin position="15"/>
        <end position="41"/>
    </location>
</feature>
<dbReference type="Gene3D" id="3.30.40.10">
    <property type="entry name" value="Zinc/RING finger domain, C3HC4 (zinc finger)"/>
    <property type="match status" value="1"/>
</dbReference>
<dbReference type="PANTHER" id="PTHR46539:SF1">
    <property type="entry name" value="E3 UBIQUITIN-PROTEIN LIGASE ATL42"/>
    <property type="match status" value="1"/>
</dbReference>
<dbReference type="SUPFAM" id="SSF57850">
    <property type="entry name" value="RING/U-box"/>
    <property type="match status" value="1"/>
</dbReference>
<dbReference type="GO" id="GO:0016020">
    <property type="term" value="C:membrane"/>
    <property type="evidence" value="ECO:0007669"/>
    <property type="project" value="UniProtKB-SubCell"/>
</dbReference>
<keyword evidence="7 10" id="KW-0472">Membrane</keyword>
<keyword evidence="3" id="KW-0479">Metal-binding</keyword>
<evidence type="ECO:0000256" key="6">
    <source>
        <dbReference type="ARBA" id="ARBA00022989"/>
    </source>
</evidence>
<feature type="compositionally biased region" description="Basic and acidic residues" evidence="9">
    <location>
        <begin position="160"/>
        <end position="171"/>
    </location>
</feature>
<keyword evidence="5" id="KW-0862">Zinc</keyword>
<sequence length="171" mass="19293">MDAEDLKDWIEWGSVFFLLVVCIIVAVWLLGVTIGEVVCLIQRRRRRRRSRNDVGNKSPYEMLIEKLLRPRDEEEDEDEECVICLQAAAQEEDGGGGESRYRWSVLPGCAHAFHKECVLKWLRNRNTCPLCRSVVVAAARPAPGARPSPPQRASSTARRAPPDHNAADNMV</sequence>